<accession>A0ABQ9TT64</accession>
<dbReference type="Proteomes" id="UP001266305">
    <property type="component" value="Unassembled WGS sequence"/>
</dbReference>
<comment type="caution">
    <text evidence="2">The sequence shown here is derived from an EMBL/GenBank/DDBJ whole genome shotgun (WGS) entry which is preliminary data.</text>
</comment>
<keyword evidence="3" id="KW-1185">Reference proteome</keyword>
<protein>
    <submittedName>
        <fullName evidence="2">Uncharacterized protein</fullName>
    </submittedName>
</protein>
<feature type="region of interest" description="Disordered" evidence="1">
    <location>
        <begin position="217"/>
        <end position="277"/>
    </location>
</feature>
<sequence>MEQKTGTKEAGEGGELGCYNLMELRQATVGGYGQVLREDGDHRMAPGFQTHRGSPQKSPPPRFWLSSCPWEGLRGPGRHLSSASVQLLPDLMPAPADPTAREGLAAPPRRLRSRKVSCPLTRSNGDLVVSFPEPLPTGLFGPQHWPGTALLLIPDRTRYVRAGLGPALGLSLTFCGSGVSRGPSPVVLGSQDALPVATAFTEYVHAYFRGHSPRYTAGTKEEEVGGKDMGHPQGHPRSEGSGSHRQQWNQEQGEDETPGRARSQNPVPLPSPAAWLE</sequence>
<gene>
    <name evidence="2" type="ORF">P7K49_033597</name>
</gene>
<feature type="compositionally biased region" description="Polar residues" evidence="1">
    <location>
        <begin position="240"/>
        <end position="251"/>
    </location>
</feature>
<reference evidence="2 3" key="1">
    <citation type="submission" date="2023-05" db="EMBL/GenBank/DDBJ databases">
        <title>B98-5 Cell Line De Novo Hybrid Assembly: An Optical Mapping Approach.</title>
        <authorList>
            <person name="Kananen K."/>
            <person name="Auerbach J.A."/>
            <person name="Kautto E."/>
            <person name="Blachly J.S."/>
        </authorList>
    </citation>
    <scope>NUCLEOTIDE SEQUENCE [LARGE SCALE GENOMIC DNA]</scope>
    <source>
        <strain evidence="2">B95-8</strain>
        <tissue evidence="2">Cell line</tissue>
    </source>
</reference>
<name>A0ABQ9TT64_SAGOE</name>
<evidence type="ECO:0000313" key="3">
    <source>
        <dbReference type="Proteomes" id="UP001266305"/>
    </source>
</evidence>
<feature type="compositionally biased region" description="Basic and acidic residues" evidence="1">
    <location>
        <begin position="219"/>
        <end position="230"/>
    </location>
</feature>
<proteinExistence type="predicted"/>
<feature type="region of interest" description="Disordered" evidence="1">
    <location>
        <begin position="42"/>
        <end position="62"/>
    </location>
</feature>
<evidence type="ECO:0000256" key="1">
    <source>
        <dbReference type="SAM" id="MobiDB-lite"/>
    </source>
</evidence>
<organism evidence="2 3">
    <name type="scientific">Saguinus oedipus</name>
    <name type="common">Cotton-top tamarin</name>
    <name type="synonym">Oedipomidas oedipus</name>
    <dbReference type="NCBI Taxonomy" id="9490"/>
    <lineage>
        <taxon>Eukaryota</taxon>
        <taxon>Metazoa</taxon>
        <taxon>Chordata</taxon>
        <taxon>Craniata</taxon>
        <taxon>Vertebrata</taxon>
        <taxon>Euteleostomi</taxon>
        <taxon>Mammalia</taxon>
        <taxon>Eutheria</taxon>
        <taxon>Euarchontoglires</taxon>
        <taxon>Primates</taxon>
        <taxon>Haplorrhini</taxon>
        <taxon>Platyrrhini</taxon>
        <taxon>Cebidae</taxon>
        <taxon>Callitrichinae</taxon>
        <taxon>Saguinus</taxon>
    </lineage>
</organism>
<dbReference type="EMBL" id="JASSZA010000019">
    <property type="protein sequence ID" value="KAK2087690.1"/>
    <property type="molecule type" value="Genomic_DNA"/>
</dbReference>
<evidence type="ECO:0000313" key="2">
    <source>
        <dbReference type="EMBL" id="KAK2087690.1"/>
    </source>
</evidence>